<dbReference type="Proteomes" id="UP000054166">
    <property type="component" value="Unassembled WGS sequence"/>
</dbReference>
<dbReference type="InParanoid" id="A0A0C3FEH8"/>
<organism evidence="1 2">
    <name type="scientific">Piloderma croceum (strain F 1598)</name>
    <dbReference type="NCBI Taxonomy" id="765440"/>
    <lineage>
        <taxon>Eukaryota</taxon>
        <taxon>Fungi</taxon>
        <taxon>Dikarya</taxon>
        <taxon>Basidiomycota</taxon>
        <taxon>Agaricomycotina</taxon>
        <taxon>Agaricomycetes</taxon>
        <taxon>Agaricomycetidae</taxon>
        <taxon>Atheliales</taxon>
        <taxon>Atheliaceae</taxon>
        <taxon>Piloderma</taxon>
    </lineage>
</organism>
<dbReference type="EMBL" id="KN833017">
    <property type="protein sequence ID" value="KIM78374.1"/>
    <property type="molecule type" value="Genomic_DNA"/>
</dbReference>
<evidence type="ECO:0000313" key="1">
    <source>
        <dbReference type="EMBL" id="KIM78374.1"/>
    </source>
</evidence>
<protein>
    <submittedName>
        <fullName evidence="1">Uncharacterized protein</fullName>
    </submittedName>
</protein>
<reference evidence="2" key="2">
    <citation type="submission" date="2015-01" db="EMBL/GenBank/DDBJ databases">
        <title>Evolutionary Origins and Diversification of the Mycorrhizal Mutualists.</title>
        <authorList>
            <consortium name="DOE Joint Genome Institute"/>
            <consortium name="Mycorrhizal Genomics Consortium"/>
            <person name="Kohler A."/>
            <person name="Kuo A."/>
            <person name="Nagy L.G."/>
            <person name="Floudas D."/>
            <person name="Copeland A."/>
            <person name="Barry K.W."/>
            <person name="Cichocki N."/>
            <person name="Veneault-Fourrey C."/>
            <person name="LaButti K."/>
            <person name="Lindquist E.A."/>
            <person name="Lipzen A."/>
            <person name="Lundell T."/>
            <person name="Morin E."/>
            <person name="Murat C."/>
            <person name="Riley R."/>
            <person name="Ohm R."/>
            <person name="Sun H."/>
            <person name="Tunlid A."/>
            <person name="Henrissat B."/>
            <person name="Grigoriev I.V."/>
            <person name="Hibbett D.S."/>
            <person name="Martin F."/>
        </authorList>
    </citation>
    <scope>NUCLEOTIDE SEQUENCE [LARGE SCALE GENOMIC DNA]</scope>
    <source>
        <strain evidence="2">F 1598</strain>
    </source>
</reference>
<reference evidence="1 2" key="1">
    <citation type="submission" date="2014-04" db="EMBL/GenBank/DDBJ databases">
        <authorList>
            <consortium name="DOE Joint Genome Institute"/>
            <person name="Kuo A."/>
            <person name="Tarkka M."/>
            <person name="Buscot F."/>
            <person name="Kohler A."/>
            <person name="Nagy L.G."/>
            <person name="Floudas D."/>
            <person name="Copeland A."/>
            <person name="Barry K.W."/>
            <person name="Cichocki N."/>
            <person name="Veneault-Fourrey C."/>
            <person name="LaButti K."/>
            <person name="Lindquist E.A."/>
            <person name="Lipzen A."/>
            <person name="Lundell T."/>
            <person name="Morin E."/>
            <person name="Murat C."/>
            <person name="Sun H."/>
            <person name="Tunlid A."/>
            <person name="Henrissat B."/>
            <person name="Grigoriev I.V."/>
            <person name="Hibbett D.S."/>
            <person name="Martin F."/>
            <person name="Nordberg H.P."/>
            <person name="Cantor M.N."/>
            <person name="Hua S.X."/>
        </authorList>
    </citation>
    <scope>NUCLEOTIDE SEQUENCE [LARGE SCALE GENOMIC DNA]</scope>
    <source>
        <strain evidence="1 2">F 1598</strain>
    </source>
</reference>
<gene>
    <name evidence="1" type="ORF">PILCRDRAFT_794242</name>
</gene>
<sequence>MCTFRTDLFVDMTDRCKSENSDRDGRMTDLSRSRTPPLRIVSIHQWLTAKGA</sequence>
<evidence type="ECO:0000313" key="2">
    <source>
        <dbReference type="Proteomes" id="UP000054166"/>
    </source>
</evidence>
<proteinExistence type="predicted"/>
<accession>A0A0C3FEH8</accession>
<name>A0A0C3FEH8_PILCF</name>
<keyword evidence="2" id="KW-1185">Reference proteome</keyword>
<dbReference type="AlphaFoldDB" id="A0A0C3FEH8"/>
<dbReference type="HOGENOM" id="CLU_3088058_0_0_1"/>